<dbReference type="Gene3D" id="3.30.1330.80">
    <property type="entry name" value="Hypothetical protein, similar to alpha- acetolactate decarboxylase, domain 2"/>
    <property type="match status" value="1"/>
</dbReference>
<evidence type="ECO:0000259" key="1">
    <source>
        <dbReference type="PROSITE" id="PS51742"/>
    </source>
</evidence>
<accession>A0A4R0XK26</accession>
<dbReference type="EMBL" id="PSZP01000021">
    <property type="protein sequence ID" value="TCG10804.1"/>
    <property type="molecule type" value="Genomic_DNA"/>
</dbReference>
<dbReference type="Proteomes" id="UP000291072">
    <property type="component" value="Unassembled WGS sequence"/>
</dbReference>
<dbReference type="PANTHER" id="PTHR34988:SF1">
    <property type="entry name" value="DNA-BINDING PROTEIN"/>
    <property type="match status" value="1"/>
</dbReference>
<dbReference type="AlphaFoldDB" id="A0A4R0XK26"/>
<name>A0A4R0XK26_9MOLU</name>
<protein>
    <recommendedName>
        <fullName evidence="1">PPC domain-containing protein</fullName>
    </recommendedName>
</protein>
<dbReference type="Pfam" id="PF03479">
    <property type="entry name" value="PCC"/>
    <property type="match status" value="1"/>
</dbReference>
<dbReference type="PROSITE" id="PS51742">
    <property type="entry name" value="PPC"/>
    <property type="match status" value="1"/>
</dbReference>
<comment type="caution">
    <text evidence="2">The sequence shown here is derived from an EMBL/GenBank/DDBJ whole genome shotgun (WGS) entry which is preliminary data.</text>
</comment>
<dbReference type="PANTHER" id="PTHR34988">
    <property type="entry name" value="PROTEIN, PUTATIVE-RELATED"/>
    <property type="match status" value="1"/>
</dbReference>
<keyword evidence="3" id="KW-1185">Reference proteome</keyword>
<organism evidence="2 3">
    <name type="scientific">Mycoplasma todarodis</name>
    <dbReference type="NCBI Taxonomy" id="1937191"/>
    <lineage>
        <taxon>Bacteria</taxon>
        <taxon>Bacillati</taxon>
        <taxon>Mycoplasmatota</taxon>
        <taxon>Mollicutes</taxon>
        <taxon>Mycoplasmataceae</taxon>
        <taxon>Mycoplasma</taxon>
    </lineage>
</organism>
<dbReference type="RefSeq" id="WP_131613574.1">
    <property type="nucleotide sequence ID" value="NZ_PSZP01000021.1"/>
</dbReference>
<feature type="domain" description="PPC" evidence="1">
    <location>
        <begin position="4"/>
        <end position="141"/>
    </location>
</feature>
<evidence type="ECO:0000313" key="2">
    <source>
        <dbReference type="EMBL" id="TCG10804.1"/>
    </source>
</evidence>
<reference evidence="2 3" key="1">
    <citation type="submission" date="2018-02" db="EMBL/GenBank/DDBJ databases">
        <title>Mycoplasma marinum and Mycoplasma todarodis sp. nov., moderately halophilic and psychrotolerant mycoplasmas isolated from cephalopods.</title>
        <authorList>
            <person name="Viver T."/>
        </authorList>
    </citation>
    <scope>NUCLEOTIDE SEQUENCE [LARGE SCALE GENOMIC DNA]</scope>
    <source>
        <strain evidence="2 3">5H</strain>
    </source>
</reference>
<dbReference type="InterPro" id="IPR005175">
    <property type="entry name" value="PPC_dom"/>
</dbReference>
<evidence type="ECO:0000313" key="3">
    <source>
        <dbReference type="Proteomes" id="UP000291072"/>
    </source>
</evidence>
<dbReference type="CDD" id="cd11378">
    <property type="entry name" value="DUF296"/>
    <property type="match status" value="1"/>
</dbReference>
<sequence length="141" mass="16159">MKYLKNNTLHTLKLEKGDVVFEEITNYATLHGIKFAKVQMFGAVSDVTIGFLLETGEYKWKKLEKKSLELLPCMGSLAWDGEKLELHMHGSFTDEDFKVYGGHIKEMKIFGVGEVYITELSKNKVSKKLDPVTNLKLWDLE</sequence>
<proteinExistence type="predicted"/>
<dbReference type="OrthoDB" id="9798999at2"/>
<gene>
    <name evidence="2" type="ORF">C4B25_03020</name>
</gene>
<dbReference type="SUPFAM" id="SSF117856">
    <property type="entry name" value="AF0104/ALDC/Ptd012-like"/>
    <property type="match status" value="1"/>
</dbReference>